<feature type="transmembrane region" description="Helical" evidence="1">
    <location>
        <begin position="209"/>
        <end position="230"/>
    </location>
</feature>
<proteinExistence type="predicted"/>
<name>A0A0A2A4Z4_PROMR</name>
<feature type="transmembrane region" description="Helical" evidence="1">
    <location>
        <begin position="391"/>
        <end position="411"/>
    </location>
</feature>
<dbReference type="STRING" id="93057.EU95_0555"/>
<gene>
    <name evidence="2" type="ORF">EU95_0555</name>
</gene>
<reference evidence="3" key="1">
    <citation type="journal article" date="2014" name="Sci. Data">
        <title>Genomes of diverse isolates of the marine cyanobacterium Prochlorococcus.</title>
        <authorList>
            <person name="Biller S."/>
            <person name="Berube P."/>
            <person name="Thompson J."/>
            <person name="Kelly L."/>
            <person name="Roggensack S."/>
            <person name="Awad L."/>
            <person name="Roache-Johnson K."/>
            <person name="Ding H."/>
            <person name="Giovannoni S.J."/>
            <person name="Moore L.R."/>
            <person name="Chisholm S.W."/>
        </authorList>
    </citation>
    <scope>NUCLEOTIDE SEQUENCE [LARGE SCALE GENOMIC DNA]</scope>
    <source>
        <strain evidence="3">MIT 9201</strain>
    </source>
</reference>
<comment type="caution">
    <text evidence="2">The sequence shown here is derived from an EMBL/GenBank/DDBJ whole genome shotgun (WGS) entry which is preliminary data.</text>
</comment>
<keyword evidence="1" id="KW-1133">Transmembrane helix</keyword>
<feature type="transmembrane region" description="Helical" evidence="1">
    <location>
        <begin position="358"/>
        <end position="379"/>
    </location>
</feature>
<keyword evidence="1" id="KW-0472">Membrane</keyword>
<feature type="transmembrane region" description="Helical" evidence="1">
    <location>
        <begin position="56"/>
        <end position="74"/>
    </location>
</feature>
<feature type="transmembrane region" description="Helical" evidence="1">
    <location>
        <begin position="6"/>
        <end position="25"/>
    </location>
</feature>
<dbReference type="RefSeq" id="WP_032521723.1">
    <property type="nucleotide sequence ID" value="NZ_CP138977.1"/>
</dbReference>
<evidence type="ECO:0000313" key="3">
    <source>
        <dbReference type="Proteomes" id="UP000030355"/>
    </source>
</evidence>
<dbReference type="Proteomes" id="UP000030355">
    <property type="component" value="Unassembled WGS sequence"/>
</dbReference>
<accession>A0A0A2A4Z4</accession>
<feature type="transmembrane region" description="Helical" evidence="1">
    <location>
        <begin position="242"/>
        <end position="262"/>
    </location>
</feature>
<protein>
    <submittedName>
        <fullName evidence="2">Uncharacterized protein</fullName>
    </submittedName>
</protein>
<feature type="transmembrane region" description="Helical" evidence="1">
    <location>
        <begin position="102"/>
        <end position="124"/>
    </location>
</feature>
<feature type="transmembrane region" description="Helical" evidence="1">
    <location>
        <begin position="417"/>
        <end position="434"/>
    </location>
</feature>
<dbReference type="AlphaFoldDB" id="A0A0A2A4Z4"/>
<keyword evidence="1" id="KW-0812">Transmembrane</keyword>
<feature type="transmembrane region" description="Helical" evidence="1">
    <location>
        <begin position="32"/>
        <end position="50"/>
    </location>
</feature>
<evidence type="ECO:0000256" key="1">
    <source>
        <dbReference type="SAM" id="Phobius"/>
    </source>
</evidence>
<organism evidence="2 3">
    <name type="scientific">Prochlorococcus marinus str. MIT 9201</name>
    <dbReference type="NCBI Taxonomy" id="93057"/>
    <lineage>
        <taxon>Bacteria</taxon>
        <taxon>Bacillati</taxon>
        <taxon>Cyanobacteriota</taxon>
        <taxon>Cyanophyceae</taxon>
        <taxon>Synechococcales</taxon>
        <taxon>Prochlorococcaceae</taxon>
        <taxon>Prochlorococcus</taxon>
    </lineage>
</organism>
<sequence length="443" mass="50953">MHIFNGILIIFLGTYLLLSFSRSFISIYSLLIIKLILPVGIYFIYSGNYFENNLLASFWILFLFGSIFGFKLGLRSKLIKNLVQKTSAIKKFRITRNHLSKLLNFAFYSNLLHLLITIILSFLQTDNDAFQGTNISVLTKSNPLIYLISISLRWSSIISIFSSKYISNRSNFKTNNLIFKILLLFVFTEYITSFQFVSDTSLTSYANKLFQPLLFILYYKFFDANHIGLLKKIFSLRLSKKLIGIIVLIFVFLAAIITFSSIFLGDPIGYWAFKFASRVDGYLFLNSEMLDKLSRNYNNIFAYIAHPFLKLIGLYGYKAPMGTFLLSSILDTDIAKTIGGPNIHLPILIGITYLNMSMSFLIIPFMLILFSGIFGLALSYSYKILWDKNNIFSISQSFISLFIYFSTMRFITEPSVFSHSLMAFICCFVIYKFISKVSFRSVM</sequence>
<evidence type="ECO:0000313" key="2">
    <source>
        <dbReference type="EMBL" id="KGF96670.1"/>
    </source>
</evidence>
<feature type="transmembrane region" description="Helical" evidence="1">
    <location>
        <begin position="177"/>
        <end position="197"/>
    </location>
</feature>
<feature type="transmembrane region" description="Helical" evidence="1">
    <location>
        <begin position="144"/>
        <end position="165"/>
    </location>
</feature>
<dbReference type="EMBL" id="JNAL01000007">
    <property type="protein sequence ID" value="KGF96670.1"/>
    <property type="molecule type" value="Genomic_DNA"/>
</dbReference>